<dbReference type="GO" id="GO:0002504">
    <property type="term" value="P:antigen processing and presentation of peptide or polysaccharide antigen via MHC class II"/>
    <property type="evidence" value="ECO:0007669"/>
    <property type="project" value="UniProtKB-KW"/>
</dbReference>
<dbReference type="AlphaFoldDB" id="A0A8D0FL59"/>
<keyword evidence="12" id="KW-1185">Reference proteome</keyword>
<dbReference type="InterPro" id="IPR014745">
    <property type="entry name" value="MHC_II_a/b_N"/>
</dbReference>
<dbReference type="Gene3D" id="3.10.320.10">
    <property type="entry name" value="Class II Histocompatibility Antigen, M Beta Chain, Chain B, domain 1"/>
    <property type="match status" value="1"/>
</dbReference>
<dbReference type="Gene3D" id="2.60.40.10">
    <property type="entry name" value="Immunoglobulins"/>
    <property type="match status" value="1"/>
</dbReference>
<keyword evidence="7" id="KW-0325">Glycoprotein</keyword>
<dbReference type="PANTHER" id="PTHR19944:SF65">
    <property type="entry name" value="HLA CLASS II HISTOCOMPATIBILITY ANTIGEN, DM BETA CHAIN"/>
    <property type="match status" value="1"/>
</dbReference>
<name>A0A8D0FL59_STROC</name>
<evidence type="ECO:0000256" key="1">
    <source>
        <dbReference type="ARBA" id="ARBA00004479"/>
    </source>
</evidence>
<evidence type="ECO:0000256" key="5">
    <source>
        <dbReference type="ARBA" id="ARBA00023130"/>
    </source>
</evidence>
<sequence length="289" mass="30935">WGGSILQNLGYSLGGLSAFLVHVASWCPLAANGSALAFDFTILFNKNPLVCYDPPGRRFVPCDRGLLAQVAAAVATGLNNGSAWTQRALHGALHGAVASHIARGCCTRRCTRPVTLHVARGCCRHVAWGVALHVARERCLGPCMGPSGDWTYQTRVTLTVTPRPGDTFTCSVQHVSLAQPLLEDWGPGLSPGLTLKVAMATVVMALGLGFFSGTLGSRDAGHGQCQAQVTPGTGDTGHRGHQAQRTPGMRDTRYRGHWAQGTLDIRDTRYRQCWAQVTLDTGDTRDRGH</sequence>
<dbReference type="SUPFAM" id="SSF48726">
    <property type="entry name" value="Immunoglobulin"/>
    <property type="match status" value="1"/>
</dbReference>
<dbReference type="InterPro" id="IPR036179">
    <property type="entry name" value="Ig-like_dom_sf"/>
</dbReference>
<evidence type="ECO:0000259" key="10">
    <source>
        <dbReference type="Pfam" id="PF07654"/>
    </source>
</evidence>
<dbReference type="InterPro" id="IPR003597">
    <property type="entry name" value="Ig_C1-set"/>
</dbReference>
<comment type="subcellular location">
    <subcellularLocation>
        <location evidence="1">Membrane</location>
        <topology evidence="1">Single-pass type I membrane protein</topology>
    </subcellularLocation>
</comment>
<dbReference type="Pfam" id="PF07654">
    <property type="entry name" value="C1-set"/>
    <property type="match status" value="1"/>
</dbReference>
<keyword evidence="2" id="KW-0812">Transmembrane</keyword>
<keyword evidence="5" id="KW-1064">Adaptive immunity</keyword>
<reference evidence="11" key="1">
    <citation type="submission" date="2025-08" db="UniProtKB">
        <authorList>
            <consortium name="Ensembl"/>
        </authorList>
    </citation>
    <scope>IDENTIFICATION</scope>
</reference>
<dbReference type="PROSITE" id="PS00290">
    <property type="entry name" value="IG_MHC"/>
    <property type="match status" value="1"/>
</dbReference>
<accession>A0A8D0FL59</accession>
<protein>
    <recommendedName>
        <fullName evidence="10">Immunoglobulin C1-set domain-containing protein</fullName>
    </recommendedName>
</protein>
<dbReference type="InterPro" id="IPR011162">
    <property type="entry name" value="MHC_I/II-like_Ag-recog"/>
</dbReference>
<dbReference type="PANTHER" id="PTHR19944">
    <property type="entry name" value="MHC CLASS II-RELATED"/>
    <property type="match status" value="1"/>
</dbReference>
<feature type="domain" description="Immunoglobulin C1-set" evidence="10">
    <location>
        <begin position="146"/>
        <end position="177"/>
    </location>
</feature>
<dbReference type="SUPFAM" id="SSF54452">
    <property type="entry name" value="MHC antigen-recognition domain"/>
    <property type="match status" value="1"/>
</dbReference>
<keyword evidence="3" id="KW-0391">Immunity</keyword>
<evidence type="ECO:0000256" key="9">
    <source>
        <dbReference type="SAM" id="MobiDB-lite"/>
    </source>
</evidence>
<dbReference type="Ensembl" id="ENSSOCT00000017107.1">
    <property type="protein sequence ID" value="ENSSOCP00000016678.1"/>
    <property type="gene ID" value="ENSSOCG00000012535.1"/>
</dbReference>
<dbReference type="GO" id="GO:0042613">
    <property type="term" value="C:MHC class II protein complex"/>
    <property type="evidence" value="ECO:0007669"/>
    <property type="project" value="UniProtKB-KW"/>
</dbReference>
<evidence type="ECO:0000313" key="11">
    <source>
        <dbReference type="Ensembl" id="ENSSOCP00000016678.1"/>
    </source>
</evidence>
<keyword evidence="8" id="KW-0491">MHC II</keyword>
<evidence type="ECO:0000256" key="6">
    <source>
        <dbReference type="ARBA" id="ARBA00023136"/>
    </source>
</evidence>
<evidence type="ECO:0000256" key="7">
    <source>
        <dbReference type="ARBA" id="ARBA00023180"/>
    </source>
</evidence>
<proteinExistence type="predicted"/>
<evidence type="ECO:0000256" key="8">
    <source>
        <dbReference type="ARBA" id="ARBA00023182"/>
    </source>
</evidence>
<keyword evidence="6" id="KW-0472">Membrane</keyword>
<dbReference type="InterPro" id="IPR013783">
    <property type="entry name" value="Ig-like_fold"/>
</dbReference>
<reference evidence="11" key="2">
    <citation type="submission" date="2025-09" db="UniProtKB">
        <authorList>
            <consortium name="Ensembl"/>
        </authorList>
    </citation>
    <scope>IDENTIFICATION</scope>
</reference>
<dbReference type="InterPro" id="IPR050160">
    <property type="entry name" value="MHC/Immunoglobulin"/>
</dbReference>
<evidence type="ECO:0000313" key="12">
    <source>
        <dbReference type="Proteomes" id="UP000694551"/>
    </source>
</evidence>
<organism evidence="11 12">
    <name type="scientific">Strix occidentalis caurina</name>
    <name type="common">northern spotted owl</name>
    <dbReference type="NCBI Taxonomy" id="311401"/>
    <lineage>
        <taxon>Eukaryota</taxon>
        <taxon>Metazoa</taxon>
        <taxon>Chordata</taxon>
        <taxon>Craniata</taxon>
        <taxon>Vertebrata</taxon>
        <taxon>Euteleostomi</taxon>
        <taxon>Archelosauria</taxon>
        <taxon>Archosauria</taxon>
        <taxon>Dinosauria</taxon>
        <taxon>Saurischia</taxon>
        <taxon>Theropoda</taxon>
        <taxon>Coelurosauria</taxon>
        <taxon>Aves</taxon>
        <taxon>Neognathae</taxon>
        <taxon>Neoaves</taxon>
        <taxon>Telluraves</taxon>
        <taxon>Strigiformes</taxon>
        <taxon>Strigidae</taxon>
        <taxon>Strix</taxon>
    </lineage>
</organism>
<evidence type="ECO:0000256" key="2">
    <source>
        <dbReference type="ARBA" id="ARBA00022692"/>
    </source>
</evidence>
<feature type="region of interest" description="Disordered" evidence="9">
    <location>
        <begin position="230"/>
        <end position="249"/>
    </location>
</feature>
<dbReference type="GO" id="GO:0002250">
    <property type="term" value="P:adaptive immune response"/>
    <property type="evidence" value="ECO:0007669"/>
    <property type="project" value="UniProtKB-KW"/>
</dbReference>
<keyword evidence="4" id="KW-1133">Transmembrane helix</keyword>
<dbReference type="InterPro" id="IPR003006">
    <property type="entry name" value="Ig/MHC_CS"/>
</dbReference>
<dbReference type="Proteomes" id="UP000694551">
    <property type="component" value="Unplaced"/>
</dbReference>
<evidence type="ECO:0000256" key="4">
    <source>
        <dbReference type="ARBA" id="ARBA00022989"/>
    </source>
</evidence>
<evidence type="ECO:0000256" key="3">
    <source>
        <dbReference type="ARBA" id="ARBA00022859"/>
    </source>
</evidence>